<dbReference type="Proteomes" id="UP000614424">
    <property type="component" value="Unassembled WGS sequence"/>
</dbReference>
<dbReference type="AlphaFoldDB" id="A0A8J6NEE2"/>
<proteinExistence type="predicted"/>
<accession>A0A8J6NEE2</accession>
<sequence>MFLGIKKLKETIKNKHLAMRLITTREPAGFIGFSQININSSYKKKTKENEFMDPEKIMDSLSKELNAAIKAMSKAKTVEEKVAYSHVVKNISESLGVFLSAVSDMMALDYEDDDQF</sequence>
<evidence type="ECO:0000313" key="1">
    <source>
        <dbReference type="EMBL" id="MBC8316938.1"/>
    </source>
</evidence>
<name>A0A8J6NEE2_9BACT</name>
<dbReference type="EMBL" id="JACNJZ010000061">
    <property type="protein sequence ID" value="MBC8316938.1"/>
    <property type="molecule type" value="Genomic_DNA"/>
</dbReference>
<reference evidence="1 2" key="1">
    <citation type="submission" date="2020-08" db="EMBL/GenBank/DDBJ databases">
        <title>Bridging the membrane lipid divide: bacteria of the FCB group superphylum have the potential to synthesize archaeal ether lipids.</title>
        <authorList>
            <person name="Villanueva L."/>
            <person name="Von Meijenfeldt F.A.B."/>
            <person name="Westbye A.B."/>
            <person name="Yadav S."/>
            <person name="Hopmans E.C."/>
            <person name="Dutilh B.E."/>
            <person name="Sinninghe Damste J.S."/>
        </authorList>
    </citation>
    <scope>NUCLEOTIDE SEQUENCE [LARGE SCALE GENOMIC DNA]</scope>
    <source>
        <strain evidence="1">NIOZ-UU47</strain>
    </source>
</reference>
<organism evidence="1 2">
    <name type="scientific">Candidatus Desulfobia pelagia</name>
    <dbReference type="NCBI Taxonomy" id="2841692"/>
    <lineage>
        <taxon>Bacteria</taxon>
        <taxon>Pseudomonadati</taxon>
        <taxon>Thermodesulfobacteriota</taxon>
        <taxon>Desulfobulbia</taxon>
        <taxon>Desulfobulbales</taxon>
        <taxon>Desulfobulbaceae</taxon>
        <taxon>Candidatus Desulfobia</taxon>
    </lineage>
</organism>
<evidence type="ECO:0000313" key="2">
    <source>
        <dbReference type="Proteomes" id="UP000614424"/>
    </source>
</evidence>
<comment type="caution">
    <text evidence="1">The sequence shown here is derived from an EMBL/GenBank/DDBJ whole genome shotgun (WGS) entry which is preliminary data.</text>
</comment>
<gene>
    <name evidence="1" type="ORF">H8E41_03465</name>
</gene>
<protein>
    <submittedName>
        <fullName evidence="1">Uncharacterized protein</fullName>
    </submittedName>
</protein>